<dbReference type="HOGENOM" id="CLU_2266827_0_0_1"/>
<dbReference type="Proteomes" id="UP000015102">
    <property type="component" value="Unassembled WGS sequence"/>
</dbReference>
<evidence type="ECO:0000313" key="2">
    <source>
        <dbReference type="EnsemblMetazoa" id="MESCA000565-PA"/>
    </source>
</evidence>
<evidence type="ECO:0000313" key="3">
    <source>
        <dbReference type="Proteomes" id="UP000015102"/>
    </source>
</evidence>
<dbReference type="EMBL" id="CAQQ02043779">
    <property type="status" value="NOT_ANNOTATED_CDS"/>
    <property type="molecule type" value="Genomic_DNA"/>
</dbReference>
<reference evidence="2" key="2">
    <citation type="submission" date="2015-06" db="UniProtKB">
        <authorList>
            <consortium name="EnsemblMetazoa"/>
        </authorList>
    </citation>
    <scope>IDENTIFICATION</scope>
</reference>
<sequence length="103" mass="11586">MQKLYKMKKPEAASVQKAVGDYLLKIDNVNGNTPSSISPTNSVGSQGSGSNTPPCQALPQSVHLAWKKQYEFFNYLSNCHNFWDQADEMVFKYNCTDSFIREA</sequence>
<feature type="region of interest" description="Disordered" evidence="1">
    <location>
        <begin position="33"/>
        <end position="54"/>
    </location>
</feature>
<reference evidence="3" key="1">
    <citation type="submission" date="2013-02" db="EMBL/GenBank/DDBJ databases">
        <authorList>
            <person name="Hughes D."/>
        </authorList>
    </citation>
    <scope>NUCLEOTIDE SEQUENCE</scope>
    <source>
        <strain>Durham</strain>
        <strain evidence="3">NC isolate 2 -- Noor lab</strain>
    </source>
</reference>
<evidence type="ECO:0000256" key="1">
    <source>
        <dbReference type="SAM" id="MobiDB-lite"/>
    </source>
</evidence>
<dbReference type="PANTHER" id="PTHR10528:SF17">
    <property type="entry name" value="AF4_FMR2 FAMILY MEMBER LILLI"/>
    <property type="match status" value="1"/>
</dbReference>
<dbReference type="EnsemblMetazoa" id="MESCA000565-RA">
    <property type="protein sequence ID" value="MESCA000565-PA"/>
    <property type="gene ID" value="MESCA000565"/>
</dbReference>
<dbReference type="STRING" id="36166.T1GBD3"/>
<protein>
    <submittedName>
        <fullName evidence="2">Uncharacterized protein</fullName>
    </submittedName>
</protein>
<dbReference type="InterPro" id="IPR007797">
    <property type="entry name" value="AF4/FMR2"/>
</dbReference>
<accession>T1GBD3</accession>
<name>T1GBD3_MEGSC</name>
<dbReference type="PANTHER" id="PTHR10528">
    <property type="entry name" value="AF4/FMR2 FAMILY MEMBER"/>
    <property type="match status" value="1"/>
</dbReference>
<dbReference type="AlphaFoldDB" id="T1GBD3"/>
<proteinExistence type="predicted"/>
<organism evidence="2 3">
    <name type="scientific">Megaselia scalaris</name>
    <name type="common">Humpbacked fly</name>
    <name type="synonym">Phora scalaris</name>
    <dbReference type="NCBI Taxonomy" id="36166"/>
    <lineage>
        <taxon>Eukaryota</taxon>
        <taxon>Metazoa</taxon>
        <taxon>Ecdysozoa</taxon>
        <taxon>Arthropoda</taxon>
        <taxon>Hexapoda</taxon>
        <taxon>Insecta</taxon>
        <taxon>Pterygota</taxon>
        <taxon>Neoptera</taxon>
        <taxon>Endopterygota</taxon>
        <taxon>Diptera</taxon>
        <taxon>Brachycera</taxon>
        <taxon>Muscomorpha</taxon>
        <taxon>Platypezoidea</taxon>
        <taxon>Phoridae</taxon>
        <taxon>Megaseliini</taxon>
        <taxon>Megaselia</taxon>
    </lineage>
</organism>
<keyword evidence="3" id="KW-1185">Reference proteome</keyword>
<dbReference type="GO" id="GO:0032783">
    <property type="term" value="C:super elongation complex"/>
    <property type="evidence" value="ECO:0007669"/>
    <property type="project" value="TreeGrafter"/>
</dbReference>
<dbReference type="GO" id="GO:0010468">
    <property type="term" value="P:regulation of gene expression"/>
    <property type="evidence" value="ECO:0007669"/>
    <property type="project" value="InterPro"/>
</dbReference>